<evidence type="ECO:0000313" key="8">
    <source>
        <dbReference type="Proteomes" id="UP000515121"/>
    </source>
</evidence>
<dbReference type="GO" id="GO:0000400">
    <property type="term" value="F:four-way junction DNA binding"/>
    <property type="evidence" value="ECO:0007669"/>
    <property type="project" value="TreeGrafter"/>
</dbReference>
<evidence type="ECO:0000256" key="6">
    <source>
        <dbReference type="ARBA" id="ARBA00023242"/>
    </source>
</evidence>
<dbReference type="Proteomes" id="UP000515121">
    <property type="component" value="Unplaced"/>
</dbReference>
<dbReference type="Pfam" id="PF08423">
    <property type="entry name" value="Rad51"/>
    <property type="match status" value="1"/>
</dbReference>
<evidence type="ECO:0000259" key="7">
    <source>
        <dbReference type="Pfam" id="PF08423"/>
    </source>
</evidence>
<dbReference type="GO" id="GO:0007131">
    <property type="term" value="P:reciprocal meiotic recombination"/>
    <property type="evidence" value="ECO:0007669"/>
    <property type="project" value="TreeGrafter"/>
</dbReference>
<reference evidence="9" key="1">
    <citation type="submission" date="2025-08" db="UniProtKB">
        <authorList>
            <consortium name="RefSeq"/>
        </authorList>
    </citation>
    <scope>IDENTIFICATION</scope>
    <source>
        <tissue evidence="9">Fruit stalk</tissue>
    </source>
</reference>
<evidence type="ECO:0000256" key="3">
    <source>
        <dbReference type="ARBA" id="ARBA00022763"/>
    </source>
</evidence>
<dbReference type="InterPro" id="IPR013632">
    <property type="entry name" value="Rad51_C"/>
</dbReference>
<dbReference type="Gene3D" id="3.40.50.300">
    <property type="entry name" value="P-loop containing nucleotide triphosphate hydrolases"/>
    <property type="match status" value="1"/>
</dbReference>
<keyword evidence="8" id="KW-1185">Reference proteome</keyword>
<dbReference type="SUPFAM" id="SSF52540">
    <property type="entry name" value="P-loop containing nucleoside triphosphate hydrolases"/>
    <property type="match status" value="1"/>
</dbReference>
<dbReference type="GO" id="GO:0033063">
    <property type="term" value="C:Rad51B-Rad51C-Rad51D-XRCC2 complex"/>
    <property type="evidence" value="ECO:0007669"/>
    <property type="project" value="TreeGrafter"/>
</dbReference>
<evidence type="ECO:0000256" key="5">
    <source>
        <dbReference type="ARBA" id="ARBA00023204"/>
    </source>
</evidence>
<dbReference type="GeneID" id="111313780"/>
<comment type="subcellular location">
    <subcellularLocation>
        <location evidence="1">Nucleus</location>
    </subcellularLocation>
</comment>
<dbReference type="GO" id="GO:0000707">
    <property type="term" value="P:meiotic DNA recombinase assembly"/>
    <property type="evidence" value="ECO:0007669"/>
    <property type="project" value="TreeGrafter"/>
</dbReference>
<protein>
    <submittedName>
        <fullName evidence="9">DNA repair protein RAD51 homolog 3-like</fullName>
    </submittedName>
</protein>
<dbReference type="GO" id="GO:0005524">
    <property type="term" value="F:ATP binding"/>
    <property type="evidence" value="ECO:0007669"/>
    <property type="project" value="UniProtKB-KW"/>
</dbReference>
<dbReference type="KEGG" id="dzi:111313780"/>
<name>A0A6P6AZH6_DURZI</name>
<sequence>MIPQLNYLMGEQNAWDMLNDEKSLIHLTTSSADLNNILGGGIHCKEVTEIGGVPDIGKTQLGWGLLLVIKVFLHFTLDLFCSKSVPIDWIQIPVNVQIRHDFDGLSGKAIYISNFHKTTASFCTGLPLDLCC</sequence>
<dbReference type="PANTHER" id="PTHR46239">
    <property type="entry name" value="DNA REPAIR PROTEIN RAD51 HOMOLOG 3 RAD51C"/>
    <property type="match status" value="1"/>
</dbReference>
<dbReference type="GO" id="GO:0008821">
    <property type="term" value="F:crossover junction DNA endonuclease activity"/>
    <property type="evidence" value="ECO:0007669"/>
    <property type="project" value="TreeGrafter"/>
</dbReference>
<feature type="domain" description="Rad51-like C-terminal" evidence="7">
    <location>
        <begin position="22"/>
        <end position="69"/>
    </location>
</feature>
<evidence type="ECO:0000256" key="1">
    <source>
        <dbReference type="ARBA" id="ARBA00004123"/>
    </source>
</evidence>
<dbReference type="InterPro" id="IPR027417">
    <property type="entry name" value="P-loop_NTPase"/>
</dbReference>
<accession>A0A6P6AZH6</accession>
<keyword evidence="6" id="KW-0539">Nucleus</keyword>
<keyword evidence="2" id="KW-0547">Nucleotide-binding</keyword>
<dbReference type="InterPro" id="IPR052093">
    <property type="entry name" value="HR_Repair_Mediator"/>
</dbReference>
<evidence type="ECO:0000256" key="2">
    <source>
        <dbReference type="ARBA" id="ARBA00022741"/>
    </source>
</evidence>
<organism evidence="8 9">
    <name type="scientific">Durio zibethinus</name>
    <name type="common">Durian</name>
    <dbReference type="NCBI Taxonomy" id="66656"/>
    <lineage>
        <taxon>Eukaryota</taxon>
        <taxon>Viridiplantae</taxon>
        <taxon>Streptophyta</taxon>
        <taxon>Embryophyta</taxon>
        <taxon>Tracheophyta</taxon>
        <taxon>Spermatophyta</taxon>
        <taxon>Magnoliopsida</taxon>
        <taxon>eudicotyledons</taxon>
        <taxon>Gunneridae</taxon>
        <taxon>Pentapetalae</taxon>
        <taxon>rosids</taxon>
        <taxon>malvids</taxon>
        <taxon>Malvales</taxon>
        <taxon>Malvaceae</taxon>
        <taxon>Helicteroideae</taxon>
        <taxon>Durio</taxon>
    </lineage>
</organism>
<dbReference type="AlphaFoldDB" id="A0A6P6AZH6"/>
<keyword evidence="5" id="KW-0234">DNA repair</keyword>
<evidence type="ECO:0000313" key="9">
    <source>
        <dbReference type="RefSeq" id="XP_022770259.1"/>
    </source>
</evidence>
<dbReference type="GO" id="GO:0033065">
    <property type="term" value="C:Rad51C-XRCC3 complex"/>
    <property type="evidence" value="ECO:0007669"/>
    <property type="project" value="TreeGrafter"/>
</dbReference>
<keyword evidence="4" id="KW-0067">ATP-binding</keyword>
<dbReference type="OrthoDB" id="1861185at2759"/>
<evidence type="ECO:0000256" key="4">
    <source>
        <dbReference type="ARBA" id="ARBA00022840"/>
    </source>
</evidence>
<keyword evidence="3" id="KW-0227">DNA damage</keyword>
<dbReference type="RefSeq" id="XP_022770259.1">
    <property type="nucleotide sequence ID" value="XM_022914524.1"/>
</dbReference>
<dbReference type="PANTHER" id="PTHR46239:SF1">
    <property type="entry name" value="DNA REPAIR PROTEIN RAD51 HOMOLOG 3"/>
    <property type="match status" value="1"/>
</dbReference>
<proteinExistence type="predicted"/>
<gene>
    <name evidence="9" type="primary">LOC111313780</name>
</gene>
<dbReference type="GO" id="GO:0005657">
    <property type="term" value="C:replication fork"/>
    <property type="evidence" value="ECO:0007669"/>
    <property type="project" value="TreeGrafter"/>
</dbReference>